<proteinExistence type="predicted"/>
<protein>
    <submittedName>
        <fullName evidence="2">Uncharacterized protein</fullName>
    </submittedName>
</protein>
<dbReference type="EMBL" id="ACFC01000009">
    <property type="protein sequence ID" value="EEE05416.1"/>
    <property type="molecule type" value="Genomic_DNA"/>
</dbReference>
<gene>
    <name evidence="2" type="ORF">BURMUCGD2_3659</name>
</gene>
<name>B9BUB9_9BURK</name>
<reference evidence="2 3" key="1">
    <citation type="journal article" date="2012" name="J. Bacteriol.">
        <title>Draft Genome Sequence Determination for Cystic Fibrosis and Chronic Granulomatous Disease Burkholderia multivorans Isolates.</title>
        <authorList>
            <person name="Varga J.J."/>
            <person name="Losada L."/>
            <person name="Zelazny A.M."/>
            <person name="Brinkac L."/>
            <person name="Harkins D."/>
            <person name="Radune D."/>
            <person name="Hostetler J."/>
            <person name="Sampaio E.P."/>
            <person name="Ronning C.M."/>
            <person name="Nierman W.C."/>
            <person name="Greenberg D.E."/>
            <person name="Holland S.M."/>
            <person name="Goldberg J.B."/>
        </authorList>
    </citation>
    <scope>NUCLEOTIDE SEQUENCE [LARGE SCALE GENOMIC DNA]</scope>
    <source>
        <strain evidence="2 3">CGD2</strain>
    </source>
</reference>
<evidence type="ECO:0000313" key="2">
    <source>
        <dbReference type="EMBL" id="EEE05416.1"/>
    </source>
</evidence>
<evidence type="ECO:0000256" key="1">
    <source>
        <dbReference type="SAM" id="MobiDB-lite"/>
    </source>
</evidence>
<evidence type="ECO:0000313" key="3">
    <source>
        <dbReference type="Proteomes" id="UP000004535"/>
    </source>
</evidence>
<comment type="caution">
    <text evidence="2">The sequence shown here is derived from an EMBL/GenBank/DDBJ whole genome shotgun (WGS) entry which is preliminary data.</text>
</comment>
<organism evidence="2 3">
    <name type="scientific">Burkholderia multivorans CGD2</name>
    <dbReference type="NCBI Taxonomy" id="513052"/>
    <lineage>
        <taxon>Bacteria</taxon>
        <taxon>Pseudomonadati</taxon>
        <taxon>Pseudomonadota</taxon>
        <taxon>Betaproteobacteria</taxon>
        <taxon>Burkholderiales</taxon>
        <taxon>Burkholderiaceae</taxon>
        <taxon>Burkholderia</taxon>
        <taxon>Burkholderia cepacia complex</taxon>
    </lineage>
</organism>
<feature type="compositionally biased region" description="Low complexity" evidence="1">
    <location>
        <begin position="8"/>
        <end position="23"/>
    </location>
</feature>
<dbReference type="AlphaFoldDB" id="B9BUB9"/>
<feature type="region of interest" description="Disordered" evidence="1">
    <location>
        <begin position="1"/>
        <end position="28"/>
    </location>
</feature>
<accession>B9BUB9</accession>
<sequence>MPVGGRGAAACSGRRSAAMSPRASSREHGVRLAVAIVASDNSDAVHYRSKMASS</sequence>
<dbReference type="Proteomes" id="UP000004535">
    <property type="component" value="Unassembled WGS sequence"/>
</dbReference>